<dbReference type="GO" id="GO:0005524">
    <property type="term" value="F:ATP binding"/>
    <property type="evidence" value="ECO:0007669"/>
    <property type="project" value="UniProtKB-UniRule"/>
</dbReference>
<evidence type="ECO:0000256" key="1">
    <source>
        <dbReference type="ARBA" id="ARBA00005354"/>
    </source>
</evidence>
<evidence type="ECO:0000256" key="5">
    <source>
        <dbReference type="ARBA" id="ARBA00022741"/>
    </source>
</evidence>
<dbReference type="PROSITE" id="PS00107">
    <property type="entry name" value="PROTEIN_KINASE_ATP"/>
    <property type="match status" value="1"/>
</dbReference>
<dbReference type="FunFam" id="3.30.200.20:FF:000003">
    <property type="entry name" value="Non-specific serine/threonine protein kinase"/>
    <property type="match status" value="1"/>
</dbReference>
<reference evidence="14" key="1">
    <citation type="submission" date="2019-03" db="EMBL/GenBank/DDBJ databases">
        <title>Improved annotation for the trematode Fasciola hepatica.</title>
        <authorList>
            <person name="Choi Y.-J."/>
            <person name="Martin J."/>
            <person name="Mitreva M."/>
        </authorList>
    </citation>
    <scope>NUCLEOTIDE SEQUENCE [LARGE SCALE GENOMIC DNA]</scope>
</reference>
<dbReference type="FunFam" id="1.10.510.10:FF:000571">
    <property type="entry name" value="Maternal embryonic leucine zipper kinase"/>
    <property type="match status" value="1"/>
</dbReference>
<evidence type="ECO:0000256" key="11">
    <source>
        <dbReference type="SAM" id="MobiDB-lite"/>
    </source>
</evidence>
<feature type="binding site" evidence="10">
    <location>
        <position position="882"/>
    </location>
    <ligand>
        <name>ATP</name>
        <dbReference type="ChEBI" id="CHEBI:30616"/>
    </ligand>
</feature>
<feature type="domain" description="Doublecortin" evidence="13">
    <location>
        <begin position="42"/>
        <end position="128"/>
    </location>
</feature>
<evidence type="ECO:0000256" key="4">
    <source>
        <dbReference type="ARBA" id="ARBA00022679"/>
    </source>
</evidence>
<accession>A0A4E0RDD8</accession>
<dbReference type="EC" id="2.7.11.1" evidence="2"/>
<evidence type="ECO:0000256" key="9">
    <source>
        <dbReference type="ARBA" id="ARBA00048679"/>
    </source>
</evidence>
<evidence type="ECO:0000256" key="6">
    <source>
        <dbReference type="ARBA" id="ARBA00022777"/>
    </source>
</evidence>
<dbReference type="PROSITE" id="PS50309">
    <property type="entry name" value="DC"/>
    <property type="match status" value="1"/>
</dbReference>
<dbReference type="SUPFAM" id="SSF89837">
    <property type="entry name" value="Doublecortin (DC)"/>
    <property type="match status" value="2"/>
</dbReference>
<dbReference type="Pfam" id="PF00069">
    <property type="entry name" value="Pkinase"/>
    <property type="match status" value="1"/>
</dbReference>
<evidence type="ECO:0000256" key="2">
    <source>
        <dbReference type="ARBA" id="ARBA00012513"/>
    </source>
</evidence>
<dbReference type="Pfam" id="PF03607">
    <property type="entry name" value="DCX"/>
    <property type="match status" value="1"/>
</dbReference>
<dbReference type="Gene3D" id="1.10.510.10">
    <property type="entry name" value="Transferase(Phosphotransferase) domain 1"/>
    <property type="match status" value="1"/>
</dbReference>
<dbReference type="InterPro" id="IPR036572">
    <property type="entry name" value="Doublecortin_dom_sf"/>
</dbReference>
<comment type="catalytic activity">
    <reaction evidence="8">
        <text>L-threonyl-[protein] + ATP = O-phospho-L-threonyl-[protein] + ADP + H(+)</text>
        <dbReference type="Rhea" id="RHEA:46608"/>
        <dbReference type="Rhea" id="RHEA-COMP:11060"/>
        <dbReference type="Rhea" id="RHEA-COMP:11605"/>
        <dbReference type="ChEBI" id="CHEBI:15378"/>
        <dbReference type="ChEBI" id="CHEBI:30013"/>
        <dbReference type="ChEBI" id="CHEBI:30616"/>
        <dbReference type="ChEBI" id="CHEBI:61977"/>
        <dbReference type="ChEBI" id="CHEBI:456216"/>
        <dbReference type="EC" id="2.7.11.1"/>
    </reaction>
</comment>
<keyword evidence="7 10" id="KW-0067">ATP-binding</keyword>
<feature type="region of interest" description="Disordered" evidence="11">
    <location>
        <begin position="705"/>
        <end position="759"/>
    </location>
</feature>
<feature type="compositionally biased region" description="Polar residues" evidence="11">
    <location>
        <begin position="538"/>
        <end position="556"/>
    </location>
</feature>
<keyword evidence="5 10" id="KW-0547">Nucleotide-binding</keyword>
<dbReference type="InterPro" id="IPR011009">
    <property type="entry name" value="Kinase-like_dom_sf"/>
</dbReference>
<evidence type="ECO:0000313" key="14">
    <source>
        <dbReference type="EMBL" id="THD26819.1"/>
    </source>
</evidence>
<comment type="catalytic activity">
    <reaction evidence="9">
        <text>L-seryl-[protein] + ATP = O-phospho-L-seryl-[protein] + ADP + H(+)</text>
        <dbReference type="Rhea" id="RHEA:17989"/>
        <dbReference type="Rhea" id="RHEA-COMP:9863"/>
        <dbReference type="Rhea" id="RHEA-COMP:11604"/>
        <dbReference type="ChEBI" id="CHEBI:15378"/>
        <dbReference type="ChEBI" id="CHEBI:29999"/>
        <dbReference type="ChEBI" id="CHEBI:30616"/>
        <dbReference type="ChEBI" id="CHEBI:83421"/>
        <dbReference type="ChEBI" id="CHEBI:456216"/>
        <dbReference type="EC" id="2.7.11.1"/>
    </reaction>
</comment>
<dbReference type="PANTHER" id="PTHR24347">
    <property type="entry name" value="SERINE/THREONINE-PROTEIN KINASE"/>
    <property type="match status" value="1"/>
</dbReference>
<comment type="caution">
    <text evidence="14">The sequence shown here is derived from an EMBL/GenBank/DDBJ whole genome shotgun (WGS) entry which is preliminary data.</text>
</comment>
<dbReference type="InterPro" id="IPR003533">
    <property type="entry name" value="Doublecortin_dom"/>
</dbReference>
<evidence type="ECO:0000256" key="10">
    <source>
        <dbReference type="PROSITE-ProRule" id="PRU10141"/>
    </source>
</evidence>
<protein>
    <recommendedName>
        <fullName evidence="2">non-specific serine/threonine protein kinase</fullName>
        <ecNumber evidence="2">2.7.11.1</ecNumber>
    </recommendedName>
</protein>
<name>A0A4E0RDD8_FASHE</name>
<dbReference type="PROSITE" id="PS50011">
    <property type="entry name" value="PROTEIN_KINASE_DOM"/>
    <property type="match status" value="1"/>
</dbReference>
<keyword evidence="4" id="KW-0808">Transferase</keyword>
<organism evidence="14 15">
    <name type="scientific">Fasciola hepatica</name>
    <name type="common">Liver fluke</name>
    <dbReference type="NCBI Taxonomy" id="6192"/>
    <lineage>
        <taxon>Eukaryota</taxon>
        <taxon>Metazoa</taxon>
        <taxon>Spiralia</taxon>
        <taxon>Lophotrochozoa</taxon>
        <taxon>Platyhelminthes</taxon>
        <taxon>Trematoda</taxon>
        <taxon>Digenea</taxon>
        <taxon>Plagiorchiida</taxon>
        <taxon>Echinostomata</taxon>
        <taxon>Echinostomatoidea</taxon>
        <taxon>Fasciolidae</taxon>
        <taxon>Fasciola</taxon>
    </lineage>
</organism>
<dbReference type="EMBL" id="JXXN02000619">
    <property type="protein sequence ID" value="THD26819.1"/>
    <property type="molecule type" value="Genomic_DNA"/>
</dbReference>
<dbReference type="SUPFAM" id="SSF56112">
    <property type="entry name" value="Protein kinase-like (PK-like)"/>
    <property type="match status" value="1"/>
</dbReference>
<comment type="similarity">
    <text evidence="1">Belongs to the protein kinase superfamily. CAMK Ser/Thr protein kinase family. CaMK subfamily.</text>
</comment>
<evidence type="ECO:0000259" key="13">
    <source>
        <dbReference type="PROSITE" id="PS50309"/>
    </source>
</evidence>
<keyword evidence="3" id="KW-0723">Serine/threonine-protein kinase</keyword>
<dbReference type="InterPro" id="IPR008271">
    <property type="entry name" value="Ser/Thr_kinase_AS"/>
</dbReference>
<evidence type="ECO:0000256" key="3">
    <source>
        <dbReference type="ARBA" id="ARBA00022527"/>
    </source>
</evidence>
<evidence type="ECO:0000256" key="8">
    <source>
        <dbReference type="ARBA" id="ARBA00047899"/>
    </source>
</evidence>
<dbReference type="SMART" id="SM00220">
    <property type="entry name" value="S_TKc"/>
    <property type="match status" value="1"/>
</dbReference>
<dbReference type="SMART" id="SM00537">
    <property type="entry name" value="DCX"/>
    <property type="match status" value="1"/>
</dbReference>
<gene>
    <name evidence="14" type="ORF">D915_002276</name>
</gene>
<dbReference type="GO" id="GO:0004674">
    <property type="term" value="F:protein serine/threonine kinase activity"/>
    <property type="evidence" value="ECO:0007669"/>
    <property type="project" value="UniProtKB-KW"/>
</dbReference>
<dbReference type="InterPro" id="IPR017441">
    <property type="entry name" value="Protein_kinase_ATP_BS"/>
</dbReference>
<sequence>MHTMATAVTGIPGKNFIVHPFHTDENYNRDVPRAIEKIMSMQKIVVFINGNPFFCGKNIIYDSRNYKSLVEFLTDLAAILPRDANLGKGIRRLFTPRGRHVVRTLEDLKHGSVYVCAGAEPFKSVNYRFRRSIQPITDAIPVRLPASSLHTDSFSQRELPLTNRTALALSTRPHPLRQSHPPLRALRAGAQLAARIFPSLDASQSGLKQTAAFLSGLDHKSVWTETNRRVVDTLRLLPPDGKTAGSRQLIIIRPNVNGIGRTSLKVILCRSAVQTLGQVMCEISEAFGPRWSHDPIRHMYTVTGREVRSITDLFRQQKLFIATGLQRLSGPRRVPVWNNAPRETAAACVSGADNGKEILFTGEEIRDIISEFWPDHPDPASVVIQWDKRLTRIRRFRAPVQAPRPHADSHGPLLKERDENANQIVTYSTSELNKTKLTTPKSPWTTKAAVVISRVEERDSGFDESILYESKPTSQINSYALRSERADADQDHVNHSADQVNVDKPCEHAQISKSRLNKIKPVIKHPSPSWKSVQLSVGHRSSQSDGPSAQISIRDNQTGKKTDGMITKEHYPSPAGVSESAVGLPDPHRFVGSHQRATFMHPTYKWLSPFKTSSIIPALQAVRSREMNSLKEAEDRAPQIEPTRTGCSSPSICASGRQKLPDTVDVITTSRCSGKPKASPPNESSCLCAVDSLVPGRLEAIAEPEEVSKSKQLDGQCEISSASQKHSAEQTREQEVSSKASFSNQRDRPGPRIPVVQPSQMLVTPHNATMKPHQLPGHNSIQRLPNEELEKQPKENSLEHVHPAVGTETVGVSILPNVQPPAPQMTASARRRLLMENLNIPVVSDTDFLDQRYHIGRTLGDGNFAVVRLARRRDTGQQCAIKMIDKTKLKGKESMLFNEVTIMHRCNHPNIVRLYEEFETPKEIWLSMEYVKDGDLFDGITKSMKYSEVTASGIVRDLAGALFYLHCRSIVHRDLKPENVLLYRQPDGRIRVKLADFGLALEVKRDLHTICGTPTYIAPEILTERGYGLEVDMWALGVITYIMLCGFAPFRSADRSQSKLFEAIRRGVFVYLSPYWDTISQNAKDLINRLLVVSPKRRLTAQETLVHPWVFGEGVVCRSNDYHPSSTFEQRRLTYQIELENQAHLAASEKHYASTAENADKTAGQTSLPPIDPDRLYPSAIKSTKLKNSYAASTVHLPALPRFR</sequence>
<keyword evidence="6" id="KW-0418">Kinase</keyword>
<feature type="domain" description="Protein kinase" evidence="12">
    <location>
        <begin position="853"/>
        <end position="1110"/>
    </location>
</feature>
<feature type="region of interest" description="Disordered" evidence="11">
    <location>
        <begin position="538"/>
        <end position="565"/>
    </location>
</feature>
<dbReference type="PROSITE" id="PS00108">
    <property type="entry name" value="PROTEIN_KINASE_ST"/>
    <property type="match status" value="1"/>
</dbReference>
<dbReference type="GO" id="GO:0035556">
    <property type="term" value="P:intracellular signal transduction"/>
    <property type="evidence" value="ECO:0007669"/>
    <property type="project" value="InterPro"/>
</dbReference>
<feature type="region of interest" description="Disordered" evidence="11">
    <location>
        <begin position="633"/>
        <end position="655"/>
    </location>
</feature>
<feature type="compositionally biased region" description="Basic and acidic residues" evidence="11">
    <location>
        <begin position="726"/>
        <end position="736"/>
    </location>
</feature>
<dbReference type="InterPro" id="IPR000719">
    <property type="entry name" value="Prot_kinase_dom"/>
</dbReference>
<evidence type="ECO:0000256" key="7">
    <source>
        <dbReference type="ARBA" id="ARBA00022840"/>
    </source>
</evidence>
<evidence type="ECO:0000313" key="15">
    <source>
        <dbReference type="Proteomes" id="UP000230066"/>
    </source>
</evidence>
<proteinExistence type="inferred from homology"/>
<feature type="region of interest" description="Disordered" evidence="11">
    <location>
        <begin position="1153"/>
        <end position="1174"/>
    </location>
</feature>
<dbReference type="AlphaFoldDB" id="A0A4E0RDD8"/>
<keyword evidence="15" id="KW-1185">Reference proteome</keyword>
<evidence type="ECO:0000259" key="12">
    <source>
        <dbReference type="PROSITE" id="PS50011"/>
    </source>
</evidence>
<dbReference type="Proteomes" id="UP000230066">
    <property type="component" value="Unassembled WGS sequence"/>
</dbReference>
<dbReference type="Gene3D" id="3.10.20.230">
    <property type="entry name" value="Doublecortin domain"/>
    <property type="match status" value="2"/>
</dbReference>